<dbReference type="EMBL" id="BAAARA010000002">
    <property type="protein sequence ID" value="GAA2336051.1"/>
    <property type="molecule type" value="Genomic_DNA"/>
</dbReference>
<evidence type="ECO:0000313" key="2">
    <source>
        <dbReference type="EMBL" id="GAA2336051.1"/>
    </source>
</evidence>
<proteinExistence type="predicted"/>
<evidence type="ECO:0000313" key="3">
    <source>
        <dbReference type="Proteomes" id="UP001501218"/>
    </source>
</evidence>
<sequence length="62" mass="6049">MPIAAMSATTKAPEAVASEENTLSPTRNLLPAEISGAEMGASGPGLGAEAPRSAPLSVSAGR</sequence>
<organism evidence="2 3">
    <name type="scientific">Saccharopolyspora halophila</name>
    <dbReference type="NCBI Taxonomy" id="405551"/>
    <lineage>
        <taxon>Bacteria</taxon>
        <taxon>Bacillati</taxon>
        <taxon>Actinomycetota</taxon>
        <taxon>Actinomycetes</taxon>
        <taxon>Pseudonocardiales</taxon>
        <taxon>Pseudonocardiaceae</taxon>
        <taxon>Saccharopolyspora</taxon>
    </lineage>
</organism>
<evidence type="ECO:0000256" key="1">
    <source>
        <dbReference type="SAM" id="MobiDB-lite"/>
    </source>
</evidence>
<name>A0ABN3FRJ7_9PSEU</name>
<comment type="caution">
    <text evidence="2">The sequence shown here is derived from an EMBL/GenBank/DDBJ whole genome shotgun (WGS) entry which is preliminary data.</text>
</comment>
<feature type="region of interest" description="Disordered" evidence="1">
    <location>
        <begin position="1"/>
        <end position="62"/>
    </location>
</feature>
<dbReference type="Proteomes" id="UP001501218">
    <property type="component" value="Unassembled WGS sequence"/>
</dbReference>
<reference evidence="2 3" key="1">
    <citation type="journal article" date="2019" name="Int. J. Syst. Evol. Microbiol.">
        <title>The Global Catalogue of Microorganisms (GCM) 10K type strain sequencing project: providing services to taxonomists for standard genome sequencing and annotation.</title>
        <authorList>
            <consortium name="The Broad Institute Genomics Platform"/>
            <consortium name="The Broad Institute Genome Sequencing Center for Infectious Disease"/>
            <person name="Wu L."/>
            <person name="Ma J."/>
        </authorList>
    </citation>
    <scope>NUCLEOTIDE SEQUENCE [LARGE SCALE GENOMIC DNA]</scope>
    <source>
        <strain evidence="2 3">JCM 16221</strain>
    </source>
</reference>
<gene>
    <name evidence="2" type="ORF">GCM10009854_09950</name>
</gene>
<keyword evidence="3" id="KW-1185">Reference proteome</keyword>
<protein>
    <submittedName>
        <fullName evidence="2">Uncharacterized protein</fullName>
    </submittedName>
</protein>
<accession>A0ABN3FRJ7</accession>